<dbReference type="NCBIfam" id="TIGR02532">
    <property type="entry name" value="IV_pilin_GFxxxE"/>
    <property type="match status" value="1"/>
</dbReference>
<dbReference type="Gene3D" id="3.30.700.10">
    <property type="entry name" value="Glycoprotein, Type 4 Pilin"/>
    <property type="match status" value="1"/>
</dbReference>
<dbReference type="RefSeq" id="WP_220781071.1">
    <property type="nucleotide sequence ID" value="NZ_BPEY01000031.1"/>
</dbReference>
<name>A0ABQ4PEJ2_9GAMM</name>
<dbReference type="Proteomes" id="UP000887104">
    <property type="component" value="Unassembled WGS sequence"/>
</dbReference>
<accession>A0ABQ4PEJ2</accession>
<dbReference type="SUPFAM" id="SSF54523">
    <property type="entry name" value="Pili subunits"/>
    <property type="match status" value="1"/>
</dbReference>
<dbReference type="InterPro" id="IPR031982">
    <property type="entry name" value="PilE-like"/>
</dbReference>
<gene>
    <name evidence="3" type="primary">pilE_1</name>
    <name evidence="3" type="ORF">TUM4438_20280</name>
</gene>
<dbReference type="InterPro" id="IPR000983">
    <property type="entry name" value="Bac_GSPG_pilin"/>
</dbReference>
<dbReference type="PANTHER" id="PTHR30093:SF47">
    <property type="entry name" value="TYPE IV PILUS NON-CORE MINOR PILIN PILE"/>
    <property type="match status" value="1"/>
</dbReference>
<organism evidence="3 4">
    <name type="scientific">Shewanella sairae</name>
    <dbReference type="NCBI Taxonomy" id="190310"/>
    <lineage>
        <taxon>Bacteria</taxon>
        <taxon>Pseudomonadati</taxon>
        <taxon>Pseudomonadota</taxon>
        <taxon>Gammaproteobacteria</taxon>
        <taxon>Alteromonadales</taxon>
        <taxon>Shewanellaceae</taxon>
        <taxon>Shewanella</taxon>
    </lineage>
</organism>
<dbReference type="PANTHER" id="PTHR30093">
    <property type="entry name" value="GENERAL SECRETION PATHWAY PROTEIN G"/>
    <property type="match status" value="1"/>
</dbReference>
<evidence type="ECO:0000313" key="3">
    <source>
        <dbReference type="EMBL" id="GIU45849.1"/>
    </source>
</evidence>
<keyword evidence="2" id="KW-0812">Transmembrane</keyword>
<dbReference type="Pfam" id="PF07963">
    <property type="entry name" value="N_methyl"/>
    <property type="match status" value="1"/>
</dbReference>
<dbReference type="EMBL" id="BPEY01000031">
    <property type="protein sequence ID" value="GIU45849.1"/>
    <property type="molecule type" value="Genomic_DNA"/>
</dbReference>
<keyword evidence="2" id="KW-0472">Membrane</keyword>
<dbReference type="InterPro" id="IPR012902">
    <property type="entry name" value="N_methyl_site"/>
</dbReference>
<evidence type="ECO:0000256" key="1">
    <source>
        <dbReference type="ARBA" id="ARBA00022481"/>
    </source>
</evidence>
<keyword evidence="2" id="KW-1133">Transmembrane helix</keyword>
<reference evidence="3" key="1">
    <citation type="submission" date="2021-05" db="EMBL/GenBank/DDBJ databases">
        <title>Molecular characterization for Shewanella algae harboring chromosomal blaOXA-55-like strains isolated from clinical and environment sample.</title>
        <authorList>
            <person name="Ohama Y."/>
            <person name="Aoki K."/>
            <person name="Harada S."/>
            <person name="Moriya K."/>
            <person name="Ishii Y."/>
            <person name="Tateda K."/>
        </authorList>
    </citation>
    <scope>NUCLEOTIDE SEQUENCE</scope>
    <source>
        <strain evidence="3">JCM 11563</strain>
    </source>
</reference>
<feature type="transmembrane region" description="Helical" evidence="2">
    <location>
        <begin position="6"/>
        <end position="26"/>
    </location>
</feature>
<sequence>MKQKGFSLIELMIVVAIIGILASIAYPSYVQHVAKSARADGVAGLMNVANLQEQYYLDNRQYTADMTDLGLNADPYVVENGFYRIDSTGTTSFIATATAIGAQASRDSQCAVIQITETGSRSPQECW</sequence>
<comment type="caution">
    <text evidence="3">The sequence shown here is derived from an EMBL/GenBank/DDBJ whole genome shotgun (WGS) entry which is preliminary data.</text>
</comment>
<keyword evidence="1" id="KW-0488">Methylation</keyword>
<proteinExistence type="predicted"/>
<evidence type="ECO:0000256" key="2">
    <source>
        <dbReference type="SAM" id="Phobius"/>
    </source>
</evidence>
<dbReference type="InterPro" id="IPR045584">
    <property type="entry name" value="Pilin-like"/>
</dbReference>
<dbReference type="PRINTS" id="PR00813">
    <property type="entry name" value="BCTERIALGSPG"/>
</dbReference>
<dbReference type="Pfam" id="PF16732">
    <property type="entry name" value="ComP_DUS"/>
    <property type="match status" value="1"/>
</dbReference>
<dbReference type="PROSITE" id="PS00409">
    <property type="entry name" value="PROKAR_NTER_METHYL"/>
    <property type="match status" value="1"/>
</dbReference>
<protein>
    <submittedName>
        <fullName evidence="3">Type IV minor pilin protein PilE</fullName>
    </submittedName>
</protein>
<keyword evidence="4" id="KW-1185">Reference proteome</keyword>
<evidence type="ECO:0000313" key="4">
    <source>
        <dbReference type="Proteomes" id="UP000887104"/>
    </source>
</evidence>